<proteinExistence type="predicted"/>
<dbReference type="EMBL" id="JACHJL010000002">
    <property type="protein sequence ID" value="MBB5933872.1"/>
    <property type="molecule type" value="Genomic_DNA"/>
</dbReference>
<feature type="compositionally biased region" description="Basic and acidic residues" evidence="1">
    <location>
        <begin position="20"/>
        <end position="32"/>
    </location>
</feature>
<feature type="region of interest" description="Disordered" evidence="1">
    <location>
        <begin position="1"/>
        <end position="62"/>
    </location>
</feature>
<sequence length="62" mass="6440">MGGEGLEGSATQTGATLKDAMIHQRSVLERQQEPAGGVDDLLRAARAKAKDKPPGADPVRDA</sequence>
<evidence type="ECO:0000313" key="2">
    <source>
        <dbReference type="EMBL" id="MBB5933872.1"/>
    </source>
</evidence>
<dbReference type="RefSeq" id="WP_184569192.1">
    <property type="nucleotide sequence ID" value="NZ_JACHJL010000002.1"/>
</dbReference>
<protein>
    <submittedName>
        <fullName evidence="2">Uncharacterized protein</fullName>
    </submittedName>
</protein>
<dbReference type="AlphaFoldDB" id="A0A7W9UWT1"/>
<reference evidence="2 3" key="1">
    <citation type="submission" date="2020-08" db="EMBL/GenBank/DDBJ databases">
        <title>Genomic Encyclopedia of Type Strains, Phase III (KMG-III): the genomes of soil and plant-associated and newly described type strains.</title>
        <authorList>
            <person name="Whitman W."/>
        </authorList>
    </citation>
    <scope>NUCLEOTIDE SEQUENCE [LARGE SCALE GENOMIC DNA]</scope>
    <source>
        <strain evidence="2 3">CECT 8305</strain>
    </source>
</reference>
<gene>
    <name evidence="2" type="ORF">FHS42_000898</name>
</gene>
<evidence type="ECO:0000313" key="3">
    <source>
        <dbReference type="Proteomes" id="UP000588098"/>
    </source>
</evidence>
<organism evidence="2 3">
    <name type="scientific">Streptomyces zagrosensis</name>
    <dbReference type="NCBI Taxonomy" id="1042984"/>
    <lineage>
        <taxon>Bacteria</taxon>
        <taxon>Bacillati</taxon>
        <taxon>Actinomycetota</taxon>
        <taxon>Actinomycetes</taxon>
        <taxon>Kitasatosporales</taxon>
        <taxon>Streptomycetaceae</taxon>
        <taxon>Streptomyces</taxon>
    </lineage>
</organism>
<evidence type="ECO:0000256" key="1">
    <source>
        <dbReference type="SAM" id="MobiDB-lite"/>
    </source>
</evidence>
<dbReference type="Proteomes" id="UP000588098">
    <property type="component" value="Unassembled WGS sequence"/>
</dbReference>
<accession>A0A7W9UWT1</accession>
<name>A0A7W9UWT1_9ACTN</name>
<feature type="compositionally biased region" description="Basic and acidic residues" evidence="1">
    <location>
        <begin position="40"/>
        <end position="62"/>
    </location>
</feature>
<keyword evidence="3" id="KW-1185">Reference proteome</keyword>
<comment type="caution">
    <text evidence="2">The sequence shown here is derived from an EMBL/GenBank/DDBJ whole genome shotgun (WGS) entry which is preliminary data.</text>
</comment>